<organism evidence="4 5">
    <name type="scientific">Pelusios castaneus</name>
    <name type="common">West African mud turtle</name>
    <dbReference type="NCBI Taxonomy" id="367368"/>
    <lineage>
        <taxon>Eukaryota</taxon>
        <taxon>Metazoa</taxon>
        <taxon>Chordata</taxon>
        <taxon>Craniata</taxon>
        <taxon>Vertebrata</taxon>
        <taxon>Euteleostomi</taxon>
        <taxon>Archelosauria</taxon>
        <taxon>Testudinata</taxon>
        <taxon>Testudines</taxon>
        <taxon>Pleurodira</taxon>
        <taxon>Pelomedusidae</taxon>
        <taxon>Pelusios</taxon>
    </lineage>
</organism>
<dbReference type="PANTHER" id="PTHR21472:SF21">
    <property type="entry name" value="ENDONUCLEASE DOMAIN-CONTAINING 1 PROTEIN-LIKE-RELATED"/>
    <property type="match status" value="1"/>
</dbReference>
<dbReference type="InterPro" id="IPR044925">
    <property type="entry name" value="His-Me_finger_sf"/>
</dbReference>
<dbReference type="PANTHER" id="PTHR21472">
    <property type="entry name" value="ENDONUCLEASE DOMAIN-CONTAINING 1 PROTEIN ENDOD1"/>
    <property type="match status" value="1"/>
</dbReference>
<dbReference type="InterPro" id="IPR001604">
    <property type="entry name" value="Endo_G_ENPP1-like_dom"/>
</dbReference>
<sequence length="340" mass="39550">MDWRVLLGCISLWAGLVLAEVGSFDECKQYFCKEFQPFGFQISHWAQICQRYNRQYHFATLYDKANRIPYWSAYILSVANCPDQTSRKRQWFVEPQVSPSTENESTLSEKELRFSQAINEDYEDTSYTRGHLNPYSFQCDDSSTATFTLTNAVPMEPYFNQVRWHKLEKNLKRQLIENCISKRGTAYLVTGAVPSDNEKIPKTDEDKVSVPSHIWTAVSCDHPDNNRKFSFAFLAENKAASRLQLMSVEQLNSELSRLYSRTIKIFSNDLPKEFRSTSFNGSGAPKSPRWFETELDKFMKEMIRWDRLIWQLTDLKLLVLVTNIPLICDGMGFDLVQKII</sequence>
<dbReference type="GO" id="GO:0016787">
    <property type="term" value="F:hydrolase activity"/>
    <property type="evidence" value="ECO:0007669"/>
    <property type="project" value="InterPro"/>
</dbReference>
<dbReference type="InterPro" id="IPR020821">
    <property type="entry name" value="ENPP1-3/EXOG-like_nuc-like"/>
</dbReference>
<dbReference type="GO" id="GO:0046872">
    <property type="term" value="F:metal ion binding"/>
    <property type="evidence" value="ECO:0007669"/>
    <property type="project" value="InterPro"/>
</dbReference>
<evidence type="ECO:0000313" key="5">
    <source>
        <dbReference type="Proteomes" id="UP000694393"/>
    </source>
</evidence>
<dbReference type="AlphaFoldDB" id="A0A8C8S1Y9"/>
<accession>A0A8C8S1Y9</accession>
<dbReference type="SUPFAM" id="SSF54060">
    <property type="entry name" value="His-Me finger endonucleases"/>
    <property type="match status" value="1"/>
</dbReference>
<evidence type="ECO:0000259" key="3">
    <source>
        <dbReference type="SMART" id="SM00892"/>
    </source>
</evidence>
<evidence type="ECO:0000256" key="1">
    <source>
        <dbReference type="SAM" id="SignalP"/>
    </source>
</evidence>
<feature type="chain" id="PRO_5034230713" description="Endonuclease domain-containing 1 protein" evidence="1">
    <location>
        <begin position="20"/>
        <end position="340"/>
    </location>
</feature>
<dbReference type="Ensembl" id="ENSPCET00000013814.1">
    <property type="protein sequence ID" value="ENSPCEP00000013328.1"/>
    <property type="gene ID" value="ENSPCEG00000010585.1"/>
</dbReference>
<reference evidence="4" key="2">
    <citation type="submission" date="2025-09" db="UniProtKB">
        <authorList>
            <consortium name="Ensembl"/>
        </authorList>
    </citation>
    <scope>IDENTIFICATION</scope>
</reference>
<dbReference type="Pfam" id="PF01223">
    <property type="entry name" value="Endonuclease_NS"/>
    <property type="match status" value="1"/>
</dbReference>
<proteinExistence type="predicted"/>
<dbReference type="InterPro" id="IPR044929">
    <property type="entry name" value="DNA/RNA_non-sp_Endonuclease_sf"/>
</dbReference>
<protein>
    <recommendedName>
        <fullName evidence="6">Endonuclease domain-containing 1 protein</fullName>
    </recommendedName>
</protein>
<dbReference type="GO" id="GO:0003676">
    <property type="term" value="F:nucleic acid binding"/>
    <property type="evidence" value="ECO:0007669"/>
    <property type="project" value="InterPro"/>
</dbReference>
<dbReference type="SMART" id="SM00477">
    <property type="entry name" value="NUC"/>
    <property type="match status" value="1"/>
</dbReference>
<evidence type="ECO:0000313" key="4">
    <source>
        <dbReference type="Ensembl" id="ENSPCEP00000013328.1"/>
    </source>
</evidence>
<evidence type="ECO:0008006" key="6">
    <source>
        <dbReference type="Google" id="ProtNLM"/>
    </source>
</evidence>
<dbReference type="InterPro" id="IPR039015">
    <property type="entry name" value="ENDOD1"/>
</dbReference>
<feature type="signal peptide" evidence="1">
    <location>
        <begin position="1"/>
        <end position="19"/>
    </location>
</feature>
<dbReference type="Gene3D" id="3.40.570.10">
    <property type="entry name" value="Extracellular Endonuclease, subunit A"/>
    <property type="match status" value="1"/>
</dbReference>
<dbReference type="Proteomes" id="UP000694393">
    <property type="component" value="Unplaced"/>
</dbReference>
<reference evidence="4" key="1">
    <citation type="submission" date="2025-08" db="UniProtKB">
        <authorList>
            <consortium name="Ensembl"/>
        </authorList>
    </citation>
    <scope>IDENTIFICATION</scope>
</reference>
<name>A0A8C8S1Y9_9SAUR</name>
<keyword evidence="1" id="KW-0732">Signal</keyword>
<feature type="domain" description="ENPP1-3/EXOG-like endonuclease/phosphodiesterase" evidence="2">
    <location>
        <begin position="55"/>
        <end position="272"/>
    </location>
</feature>
<evidence type="ECO:0000259" key="2">
    <source>
        <dbReference type="SMART" id="SM00477"/>
    </source>
</evidence>
<feature type="domain" description="DNA/RNA non-specific endonuclease/pyrophosphatase/phosphodiesterase" evidence="3">
    <location>
        <begin position="54"/>
        <end position="272"/>
    </location>
</feature>
<dbReference type="SMART" id="SM00892">
    <property type="entry name" value="Endonuclease_NS"/>
    <property type="match status" value="1"/>
</dbReference>
<keyword evidence="5" id="KW-1185">Reference proteome</keyword>